<keyword evidence="6 7" id="KW-0472">Membrane</keyword>
<evidence type="ECO:0000256" key="3">
    <source>
        <dbReference type="ARBA" id="ARBA00022692"/>
    </source>
</evidence>
<dbReference type="Proteomes" id="UP000596742">
    <property type="component" value="Unassembled WGS sequence"/>
</dbReference>
<dbReference type="GO" id="GO:0007155">
    <property type="term" value="P:cell adhesion"/>
    <property type="evidence" value="ECO:0007669"/>
    <property type="project" value="UniProtKB-KW"/>
</dbReference>
<evidence type="ECO:0000256" key="5">
    <source>
        <dbReference type="ARBA" id="ARBA00022989"/>
    </source>
</evidence>
<evidence type="ECO:0000256" key="4">
    <source>
        <dbReference type="ARBA" id="ARBA00022889"/>
    </source>
</evidence>
<comment type="subcellular location">
    <subcellularLocation>
        <location evidence="1">Membrane</location>
        <topology evidence="1">Multi-pass membrane protein</topology>
    </subcellularLocation>
</comment>
<keyword evidence="3 7" id="KW-0812">Transmembrane</keyword>
<dbReference type="AlphaFoldDB" id="A0A8B6DG95"/>
<comment type="similarity">
    <text evidence="2">Belongs to the ninjurin family.</text>
</comment>
<dbReference type="GO" id="GO:0042246">
    <property type="term" value="P:tissue regeneration"/>
    <property type="evidence" value="ECO:0007669"/>
    <property type="project" value="InterPro"/>
</dbReference>
<accession>A0A8B6DG95</accession>
<evidence type="ECO:0000313" key="9">
    <source>
        <dbReference type="Proteomes" id="UP000596742"/>
    </source>
</evidence>
<evidence type="ECO:0000256" key="2">
    <source>
        <dbReference type="ARBA" id="ARBA00008141"/>
    </source>
</evidence>
<dbReference type="EMBL" id="UYJE01003374">
    <property type="protein sequence ID" value="VDI18709.1"/>
    <property type="molecule type" value="Genomic_DNA"/>
</dbReference>
<proteinExistence type="inferred from homology"/>
<keyword evidence="5 7" id="KW-1133">Transmembrane helix</keyword>
<protein>
    <submittedName>
        <fullName evidence="8">Uncharacterized protein</fullName>
    </submittedName>
</protein>
<dbReference type="Pfam" id="PF04923">
    <property type="entry name" value="Ninjurin"/>
    <property type="match status" value="1"/>
</dbReference>
<name>A0A8B6DG95_MYTGA</name>
<keyword evidence="4" id="KW-0130">Cell adhesion</keyword>
<reference evidence="8" key="1">
    <citation type="submission" date="2018-11" db="EMBL/GenBank/DDBJ databases">
        <authorList>
            <person name="Alioto T."/>
            <person name="Alioto T."/>
        </authorList>
    </citation>
    <scope>NUCLEOTIDE SEQUENCE</scope>
</reference>
<comment type="caution">
    <text evidence="8">The sequence shown here is derived from an EMBL/GenBank/DDBJ whole genome shotgun (WGS) entry which is preliminary data.</text>
</comment>
<evidence type="ECO:0000313" key="8">
    <source>
        <dbReference type="EMBL" id="VDI18709.1"/>
    </source>
</evidence>
<keyword evidence="9" id="KW-1185">Reference proteome</keyword>
<organism evidence="8 9">
    <name type="scientific">Mytilus galloprovincialis</name>
    <name type="common">Mediterranean mussel</name>
    <dbReference type="NCBI Taxonomy" id="29158"/>
    <lineage>
        <taxon>Eukaryota</taxon>
        <taxon>Metazoa</taxon>
        <taxon>Spiralia</taxon>
        <taxon>Lophotrochozoa</taxon>
        <taxon>Mollusca</taxon>
        <taxon>Bivalvia</taxon>
        <taxon>Autobranchia</taxon>
        <taxon>Pteriomorphia</taxon>
        <taxon>Mytilida</taxon>
        <taxon>Mytiloidea</taxon>
        <taxon>Mytilidae</taxon>
        <taxon>Mytilinae</taxon>
        <taxon>Mytilus</taxon>
    </lineage>
</organism>
<sequence>MNFDQSGNSDSVDKVKRKSCFPEIRKFIQSIAEVSLMMANISQLTAVLSFGDKNQFFIYLVTLIIVTLVAQSSSVIRTISTYLIALVRRNGCNQNSTSCSNCCTMRNCFTKCLTDLQIDNVFNCFRFIIICANIGITGIGISADDC</sequence>
<evidence type="ECO:0000256" key="1">
    <source>
        <dbReference type="ARBA" id="ARBA00004141"/>
    </source>
</evidence>
<dbReference type="GO" id="GO:0016020">
    <property type="term" value="C:membrane"/>
    <property type="evidence" value="ECO:0007669"/>
    <property type="project" value="UniProtKB-SubCell"/>
</dbReference>
<dbReference type="InterPro" id="IPR007007">
    <property type="entry name" value="Ninjurin"/>
</dbReference>
<feature type="transmembrane region" description="Helical" evidence="7">
    <location>
        <begin position="56"/>
        <end position="79"/>
    </location>
</feature>
<evidence type="ECO:0000256" key="6">
    <source>
        <dbReference type="ARBA" id="ARBA00023136"/>
    </source>
</evidence>
<gene>
    <name evidence="8" type="ORF">MGAL_10B011432</name>
</gene>
<evidence type="ECO:0000256" key="7">
    <source>
        <dbReference type="SAM" id="Phobius"/>
    </source>
</evidence>